<organism evidence="3 4">
    <name type="scientific">Kordiimonas pumila</name>
    <dbReference type="NCBI Taxonomy" id="2161677"/>
    <lineage>
        <taxon>Bacteria</taxon>
        <taxon>Pseudomonadati</taxon>
        <taxon>Pseudomonadota</taxon>
        <taxon>Alphaproteobacteria</taxon>
        <taxon>Kordiimonadales</taxon>
        <taxon>Kordiimonadaceae</taxon>
        <taxon>Kordiimonas</taxon>
    </lineage>
</organism>
<evidence type="ECO:0000256" key="2">
    <source>
        <dbReference type="SAM" id="SignalP"/>
    </source>
</evidence>
<feature type="signal peptide" evidence="2">
    <location>
        <begin position="1"/>
        <end position="29"/>
    </location>
</feature>
<dbReference type="EMBL" id="JBHRSL010000002">
    <property type="protein sequence ID" value="MFC3050786.1"/>
    <property type="molecule type" value="Genomic_DNA"/>
</dbReference>
<name>A0ABV7D1U4_9PROT</name>
<reference evidence="4" key="1">
    <citation type="journal article" date="2019" name="Int. J. Syst. Evol. Microbiol.">
        <title>The Global Catalogue of Microorganisms (GCM) 10K type strain sequencing project: providing services to taxonomists for standard genome sequencing and annotation.</title>
        <authorList>
            <consortium name="The Broad Institute Genomics Platform"/>
            <consortium name="The Broad Institute Genome Sequencing Center for Infectious Disease"/>
            <person name="Wu L."/>
            <person name="Ma J."/>
        </authorList>
    </citation>
    <scope>NUCLEOTIDE SEQUENCE [LARGE SCALE GENOMIC DNA]</scope>
    <source>
        <strain evidence="4">KCTC 62164</strain>
    </source>
</reference>
<comment type="caution">
    <text evidence="3">The sequence shown here is derived from an EMBL/GenBank/DDBJ whole genome shotgun (WGS) entry which is preliminary data.</text>
</comment>
<sequence>MFGPFKNRFPLLTAAYATLLFGLIAPAGAAAVQEITMGYPLPQCQAGAEMETASIVIGKNQRYTVCPDVRTLAISSLVMEQGAILELPSSAERFDLVINTGRFERRTQIMARRLSPLGANGANVKVTINNATFDFSQEIDTGYPEATTDEQAAITAAIIERAVAGGQIVAENVKFQILSAGLMGAGGATGSTGYAAQRKQCMGTDGHAAGPGGQGGAGGKGGNGGYIHAIIRLAPDHTPVSNNDIMLTSKPGMGGPGGLGGAGGAGAPGSDCWPSGHRSPWPQGPQGPRGPKGPDGQAIPPLLDLQFYSN</sequence>
<gene>
    <name evidence="3" type="ORF">ACFOKA_02595</name>
</gene>
<dbReference type="Proteomes" id="UP001595444">
    <property type="component" value="Unassembled WGS sequence"/>
</dbReference>
<feature type="region of interest" description="Disordered" evidence="1">
    <location>
        <begin position="249"/>
        <end position="310"/>
    </location>
</feature>
<proteinExistence type="predicted"/>
<evidence type="ECO:0000256" key="1">
    <source>
        <dbReference type="SAM" id="MobiDB-lite"/>
    </source>
</evidence>
<feature type="compositionally biased region" description="Gly residues" evidence="1">
    <location>
        <begin position="252"/>
        <end position="267"/>
    </location>
</feature>
<keyword evidence="2" id="KW-0732">Signal</keyword>
<evidence type="ECO:0000313" key="4">
    <source>
        <dbReference type="Proteomes" id="UP001595444"/>
    </source>
</evidence>
<accession>A0ABV7D1U4</accession>
<evidence type="ECO:0000313" key="3">
    <source>
        <dbReference type="EMBL" id="MFC3050786.1"/>
    </source>
</evidence>
<feature type="chain" id="PRO_5045533982" evidence="2">
    <location>
        <begin position="30"/>
        <end position="310"/>
    </location>
</feature>
<dbReference type="RefSeq" id="WP_194212609.1">
    <property type="nucleotide sequence ID" value="NZ_CP061205.1"/>
</dbReference>
<protein>
    <submittedName>
        <fullName evidence="3">Uncharacterized protein</fullName>
    </submittedName>
</protein>
<keyword evidence="4" id="KW-1185">Reference proteome</keyword>